<evidence type="ECO:0000256" key="2">
    <source>
        <dbReference type="PROSITE-ProRule" id="PRU00358"/>
    </source>
</evidence>
<gene>
    <name evidence="5" type="ORF">AAT19DRAFT_12277</name>
</gene>
<evidence type="ECO:0000313" key="6">
    <source>
        <dbReference type="Proteomes" id="UP000239560"/>
    </source>
</evidence>
<feature type="compositionally biased region" description="Low complexity" evidence="3">
    <location>
        <begin position="312"/>
        <end position="336"/>
    </location>
</feature>
<dbReference type="PANTHER" id="PTHR14140:SF27">
    <property type="entry name" value="OS04G0289800 PROTEIN"/>
    <property type="match status" value="1"/>
</dbReference>
<dbReference type="PANTHER" id="PTHR14140">
    <property type="entry name" value="E3 UBIQUITIN-PROTEIN LIGASE UHRF-RELATED"/>
    <property type="match status" value="1"/>
</dbReference>
<evidence type="ECO:0000259" key="4">
    <source>
        <dbReference type="PROSITE" id="PS51015"/>
    </source>
</evidence>
<dbReference type="InterPro" id="IPR045134">
    <property type="entry name" value="UHRF1/2-like"/>
</dbReference>
<feature type="domain" description="YDG" evidence="4">
    <location>
        <begin position="131"/>
        <end position="289"/>
    </location>
</feature>
<dbReference type="GO" id="GO:0061630">
    <property type="term" value="F:ubiquitin protein ligase activity"/>
    <property type="evidence" value="ECO:0007669"/>
    <property type="project" value="TreeGrafter"/>
</dbReference>
<dbReference type="OrthoDB" id="2270193at2759"/>
<name>A0A2T0AFR8_RHOTO</name>
<evidence type="ECO:0000313" key="5">
    <source>
        <dbReference type="EMBL" id="PRQ76859.1"/>
    </source>
</evidence>
<dbReference type="Gene3D" id="2.30.280.10">
    <property type="entry name" value="SRA-YDG"/>
    <property type="match status" value="1"/>
</dbReference>
<dbReference type="SUPFAM" id="SSF88697">
    <property type="entry name" value="PUA domain-like"/>
    <property type="match status" value="1"/>
</dbReference>
<dbReference type="SMART" id="SM00466">
    <property type="entry name" value="SRA"/>
    <property type="match status" value="1"/>
</dbReference>
<keyword evidence="1 2" id="KW-0539">Nucleus</keyword>
<dbReference type="InterPro" id="IPR015947">
    <property type="entry name" value="PUA-like_sf"/>
</dbReference>
<dbReference type="PROSITE" id="PS51015">
    <property type="entry name" value="YDG"/>
    <property type="match status" value="1"/>
</dbReference>
<dbReference type="InterPro" id="IPR003105">
    <property type="entry name" value="SRA_YDG"/>
</dbReference>
<reference evidence="5 6" key="1">
    <citation type="journal article" date="2018" name="Elife">
        <title>Functional genomics of lipid metabolism in the oleaginous yeast Rhodosporidium toruloides.</title>
        <authorList>
            <person name="Coradetti S.T."/>
            <person name="Pinel D."/>
            <person name="Geiselman G."/>
            <person name="Ito M."/>
            <person name="Mondo S."/>
            <person name="Reilly M.C."/>
            <person name="Cheng Y.F."/>
            <person name="Bauer S."/>
            <person name="Grigoriev I."/>
            <person name="Gladden J.M."/>
            <person name="Simmons B.A."/>
            <person name="Brem R."/>
            <person name="Arkin A.P."/>
            <person name="Skerker J.M."/>
        </authorList>
    </citation>
    <scope>NUCLEOTIDE SEQUENCE [LARGE SCALE GENOMIC DNA]</scope>
    <source>
        <strain evidence="5 6">NBRC 0880</strain>
    </source>
</reference>
<evidence type="ECO:0000256" key="1">
    <source>
        <dbReference type="ARBA" id="ARBA00023242"/>
    </source>
</evidence>
<dbReference type="GO" id="GO:0016567">
    <property type="term" value="P:protein ubiquitination"/>
    <property type="evidence" value="ECO:0007669"/>
    <property type="project" value="TreeGrafter"/>
</dbReference>
<sequence>MSFDFQAEKANASLLTGLDVRSLKAVAAEYTPEPSPKKPATPRKPREKAAPILSKDVEGQIAEREARGLRSSSRVRDKMMGVTPDKKERHEQLDSGDEEKEYYEGGRKIKTQAAYVPNRLGKRTETPKKYGPIRGIPVGTLFQSRMDASTASVHGPVVAGIATGPGPAGKRSVASICASGGYVGDIDMGDRLTFSGSGGRNLTGTKDQPKNLRTAPQSADMRWDENERNQALLYSVTSGKPIRLMRGFKNQSAWAPVEGYRYDGLYQAVKAWEDISPEGFKICRVALVRLPGQPPLPVHPQRAHLVDANDAAADDPNFSTSAALSRTTSASSSSAEESVETDLTTPEVEKSEEEASEGRKVVEEAATSKKREAEEEAQDTPKRRRTLCVA</sequence>
<feature type="compositionally biased region" description="Basic and acidic residues" evidence="3">
    <location>
        <begin position="356"/>
        <end position="373"/>
    </location>
</feature>
<dbReference type="AlphaFoldDB" id="A0A2T0AFR8"/>
<proteinExistence type="predicted"/>
<dbReference type="GO" id="GO:0005634">
    <property type="term" value="C:nucleus"/>
    <property type="evidence" value="ECO:0007669"/>
    <property type="project" value="UniProtKB-SubCell"/>
</dbReference>
<feature type="region of interest" description="Disordered" evidence="3">
    <location>
        <begin position="312"/>
        <end position="390"/>
    </location>
</feature>
<accession>A0A2T0AFR8</accession>
<feature type="region of interest" description="Disordered" evidence="3">
    <location>
        <begin position="27"/>
        <end position="100"/>
    </location>
</feature>
<feature type="compositionally biased region" description="Basic and acidic residues" evidence="3">
    <location>
        <begin position="55"/>
        <end position="93"/>
    </location>
</feature>
<comment type="subcellular location">
    <subcellularLocation>
        <location evidence="2">Nucleus</location>
    </subcellularLocation>
</comment>
<dbReference type="Pfam" id="PF02182">
    <property type="entry name" value="SAD_SRA"/>
    <property type="match status" value="1"/>
</dbReference>
<dbReference type="GO" id="GO:0044027">
    <property type="term" value="P:negative regulation of gene expression via chromosomal CpG island methylation"/>
    <property type="evidence" value="ECO:0007669"/>
    <property type="project" value="TreeGrafter"/>
</dbReference>
<feature type="region of interest" description="Disordered" evidence="3">
    <location>
        <begin position="199"/>
        <end position="219"/>
    </location>
</feature>
<comment type="caution">
    <text evidence="5">The sequence shown here is derived from an EMBL/GenBank/DDBJ whole genome shotgun (WGS) entry which is preliminary data.</text>
</comment>
<dbReference type="EMBL" id="LCTV02000002">
    <property type="protein sequence ID" value="PRQ76859.1"/>
    <property type="molecule type" value="Genomic_DNA"/>
</dbReference>
<dbReference type="Proteomes" id="UP000239560">
    <property type="component" value="Unassembled WGS sequence"/>
</dbReference>
<protein>
    <submittedName>
        <fullName evidence="5">PUA-like domain-containing protein</fullName>
    </submittedName>
</protein>
<organism evidence="5 6">
    <name type="scientific">Rhodotorula toruloides</name>
    <name type="common">Yeast</name>
    <name type="synonym">Rhodosporidium toruloides</name>
    <dbReference type="NCBI Taxonomy" id="5286"/>
    <lineage>
        <taxon>Eukaryota</taxon>
        <taxon>Fungi</taxon>
        <taxon>Dikarya</taxon>
        <taxon>Basidiomycota</taxon>
        <taxon>Pucciniomycotina</taxon>
        <taxon>Microbotryomycetes</taxon>
        <taxon>Sporidiobolales</taxon>
        <taxon>Sporidiobolaceae</taxon>
        <taxon>Rhodotorula</taxon>
    </lineage>
</organism>
<dbReference type="InterPro" id="IPR036987">
    <property type="entry name" value="SRA-YDG_sf"/>
</dbReference>
<evidence type="ECO:0000256" key="3">
    <source>
        <dbReference type="SAM" id="MobiDB-lite"/>
    </source>
</evidence>